<dbReference type="KEGG" id="sfo:Z042_02500"/>
<dbReference type="Proteomes" id="UP000019030">
    <property type="component" value="Chromosome"/>
</dbReference>
<dbReference type="HOGENOM" id="CLU_070768_0_1_6"/>
<evidence type="ECO:0000256" key="2">
    <source>
        <dbReference type="ARBA" id="ARBA00007399"/>
    </source>
</evidence>
<dbReference type="EMBL" id="CP007044">
    <property type="protein sequence ID" value="AHG18615.1"/>
    <property type="molecule type" value="Genomic_DNA"/>
</dbReference>
<reference evidence="9 10" key="2">
    <citation type="submission" date="2015-03" db="EMBL/GenBank/DDBJ databases">
        <authorList>
            <person name="Chan K.-G."/>
        </authorList>
    </citation>
    <scope>NUCLEOTIDE SEQUENCE [LARGE SCALE GENOMIC DNA]</scope>
    <source>
        <strain evidence="9 10">RB-25</strain>
    </source>
</reference>
<dbReference type="eggNOG" id="COG3121">
    <property type="taxonomic scope" value="Bacteria"/>
</dbReference>
<dbReference type="InterPro" id="IPR001829">
    <property type="entry name" value="Pili_assmbl_chaperone_bac"/>
</dbReference>
<comment type="subcellular location">
    <subcellularLocation>
        <location evidence="1">Periplasm</location>
    </subcellularLocation>
</comment>
<organism evidence="9 10">
    <name type="scientific">Chania multitudinisentens RB-25</name>
    <dbReference type="NCBI Taxonomy" id="1441930"/>
    <lineage>
        <taxon>Bacteria</taxon>
        <taxon>Pseudomonadati</taxon>
        <taxon>Pseudomonadota</taxon>
        <taxon>Gammaproteobacteria</taxon>
        <taxon>Enterobacterales</taxon>
        <taxon>Yersiniaceae</taxon>
        <taxon>Chania</taxon>
    </lineage>
</organism>
<accession>W0L9D1</accession>
<dbReference type="Pfam" id="PF02753">
    <property type="entry name" value="PapD_C"/>
    <property type="match status" value="1"/>
</dbReference>
<evidence type="ECO:0000256" key="5">
    <source>
        <dbReference type="ARBA" id="ARBA00023186"/>
    </source>
</evidence>
<gene>
    <name evidence="9" type="ORF">Z042_02500</name>
</gene>
<dbReference type="InterPro" id="IPR016147">
    <property type="entry name" value="Pili_assmbl_chaperone_N"/>
</dbReference>
<protein>
    <submittedName>
        <fullName evidence="9">Fimbrial chaperone protein</fullName>
    </submittedName>
</protein>
<evidence type="ECO:0000313" key="9">
    <source>
        <dbReference type="EMBL" id="AHG18615.1"/>
    </source>
</evidence>
<dbReference type="PANTHER" id="PTHR30251:SF2">
    <property type="entry name" value="FIMBRIAL CHAPERONE YADV-RELATED"/>
    <property type="match status" value="1"/>
</dbReference>
<dbReference type="InterPro" id="IPR050643">
    <property type="entry name" value="Periplasmic_pilus_chap"/>
</dbReference>
<evidence type="ECO:0000256" key="1">
    <source>
        <dbReference type="ARBA" id="ARBA00004418"/>
    </source>
</evidence>
<feature type="domain" description="Pili assembly chaperone C-terminal" evidence="8">
    <location>
        <begin position="168"/>
        <end position="231"/>
    </location>
</feature>
<evidence type="ECO:0000256" key="4">
    <source>
        <dbReference type="ARBA" id="ARBA00022764"/>
    </source>
</evidence>
<dbReference type="PATRIC" id="fig|1441930.4.peg.509"/>
<name>W0L9D1_9GAMM</name>
<dbReference type="InterPro" id="IPR036316">
    <property type="entry name" value="Pili_assmbl_chap_C_dom_sf"/>
</dbReference>
<keyword evidence="3 6" id="KW-0732">Signal</keyword>
<evidence type="ECO:0000256" key="3">
    <source>
        <dbReference type="ARBA" id="ARBA00022729"/>
    </source>
</evidence>
<keyword evidence="4" id="KW-0574">Periplasm</keyword>
<keyword evidence="5" id="KW-0143">Chaperone</keyword>
<comment type="similarity">
    <text evidence="2">Belongs to the periplasmic pilus chaperone family.</text>
</comment>
<dbReference type="OrthoDB" id="9131059at2"/>
<dbReference type="InterPro" id="IPR008962">
    <property type="entry name" value="PapD-like_sf"/>
</dbReference>
<feature type="domain" description="Pili assembly chaperone N-terminal" evidence="7">
    <location>
        <begin position="20"/>
        <end position="141"/>
    </location>
</feature>
<dbReference type="GO" id="GO:0071555">
    <property type="term" value="P:cell wall organization"/>
    <property type="evidence" value="ECO:0007669"/>
    <property type="project" value="InterPro"/>
</dbReference>
<dbReference type="AlphaFoldDB" id="W0L9D1"/>
<sequence length="238" mass="26586">MLVTISAFLMLFSLPLTASVVMLNTRIIYPADTKSQTIQLTNNDSIPYVMQMWSDINNPSSTPDNADGPFIVVPTLFRIEPKTGQSIRLMFTGKDLPQDRESVFYLNSVQIPPRNIANNAENQMLVVLRNRLKIFYRPKNIVGSPEKVAEQLRFSLKQQSGQWMLTATNNSGYHASFIKAAAVVGHKEVPFEVGMVAPKSQASWKLEKNAQLPAGAQKIKFTLVNDYGGHTSLETRLN</sequence>
<dbReference type="InterPro" id="IPR016148">
    <property type="entry name" value="Pili_assmbl_chaperone_C"/>
</dbReference>
<feature type="chain" id="PRO_5004791759" evidence="6">
    <location>
        <begin position="19"/>
        <end position="238"/>
    </location>
</feature>
<feature type="signal peptide" evidence="6">
    <location>
        <begin position="1"/>
        <end position="18"/>
    </location>
</feature>
<dbReference type="PRINTS" id="PR00969">
    <property type="entry name" value="CHAPERONPILI"/>
</dbReference>
<dbReference type="Gene3D" id="2.60.40.10">
    <property type="entry name" value="Immunoglobulins"/>
    <property type="match status" value="2"/>
</dbReference>
<evidence type="ECO:0000259" key="7">
    <source>
        <dbReference type="Pfam" id="PF00345"/>
    </source>
</evidence>
<dbReference type="Pfam" id="PF00345">
    <property type="entry name" value="PapD_N"/>
    <property type="match status" value="1"/>
</dbReference>
<dbReference type="STRING" id="1441930.Z042_02500"/>
<dbReference type="InterPro" id="IPR013783">
    <property type="entry name" value="Ig-like_fold"/>
</dbReference>
<dbReference type="PANTHER" id="PTHR30251">
    <property type="entry name" value="PILUS ASSEMBLY CHAPERONE"/>
    <property type="match status" value="1"/>
</dbReference>
<evidence type="ECO:0000259" key="8">
    <source>
        <dbReference type="Pfam" id="PF02753"/>
    </source>
</evidence>
<proteinExistence type="inferred from homology"/>
<dbReference type="SUPFAM" id="SSF49584">
    <property type="entry name" value="Periplasmic chaperone C-domain"/>
    <property type="match status" value="1"/>
</dbReference>
<keyword evidence="10" id="KW-1185">Reference proteome</keyword>
<reference evidence="9 10" key="1">
    <citation type="submission" date="2014-01" db="EMBL/GenBank/DDBJ databases">
        <title>Isolation of Serratia multitudinisentens RB-25 from Ex-Landfill site.</title>
        <authorList>
            <person name="Robson E.H.J."/>
        </authorList>
    </citation>
    <scope>NUCLEOTIDE SEQUENCE [LARGE SCALE GENOMIC DNA]</scope>
    <source>
        <strain evidence="9 10">RB-25</strain>
    </source>
</reference>
<evidence type="ECO:0000256" key="6">
    <source>
        <dbReference type="SAM" id="SignalP"/>
    </source>
</evidence>
<evidence type="ECO:0000313" key="10">
    <source>
        <dbReference type="Proteomes" id="UP000019030"/>
    </source>
</evidence>
<dbReference type="GO" id="GO:0030288">
    <property type="term" value="C:outer membrane-bounded periplasmic space"/>
    <property type="evidence" value="ECO:0007669"/>
    <property type="project" value="InterPro"/>
</dbReference>
<dbReference type="SUPFAM" id="SSF49354">
    <property type="entry name" value="PapD-like"/>
    <property type="match status" value="1"/>
</dbReference>